<dbReference type="InParanoid" id="A0A1B1AHN6"/>
<organism evidence="1 2">
    <name type="scientific">Candidatus Viadribacter manganicus</name>
    <dbReference type="NCBI Taxonomy" id="1759059"/>
    <lineage>
        <taxon>Bacteria</taxon>
        <taxon>Pseudomonadati</taxon>
        <taxon>Pseudomonadota</taxon>
        <taxon>Alphaproteobacteria</taxon>
        <taxon>Hyphomonadales</taxon>
        <taxon>Hyphomonadaceae</taxon>
        <taxon>Candidatus Viadribacter</taxon>
    </lineage>
</organism>
<dbReference type="AlphaFoldDB" id="A0A1B1AHN6"/>
<name>A0A1B1AHN6_9PROT</name>
<protein>
    <submittedName>
        <fullName evidence="1">Uncharacterized protein</fullName>
    </submittedName>
</protein>
<dbReference type="EMBL" id="CP013244">
    <property type="protein sequence ID" value="ANP46074.1"/>
    <property type="molecule type" value="Genomic_DNA"/>
</dbReference>
<dbReference type="Proteomes" id="UP000092498">
    <property type="component" value="Chromosome"/>
</dbReference>
<evidence type="ECO:0000313" key="2">
    <source>
        <dbReference type="Proteomes" id="UP000092498"/>
    </source>
</evidence>
<accession>A0A1B1AHN6</accession>
<gene>
    <name evidence="1" type="ORF">ATE48_09145</name>
</gene>
<keyword evidence="2" id="KW-1185">Reference proteome</keyword>
<sequence>MRDEGSSDSPSSAEWDLAARAGTTTDRHGVIHLLTLEDIPIVTTRRMQLANALCSFVSFRFPLEAFAFSPQLSRRAFP</sequence>
<proteinExistence type="predicted"/>
<evidence type="ECO:0000313" key="1">
    <source>
        <dbReference type="EMBL" id="ANP46074.1"/>
    </source>
</evidence>
<dbReference type="KEGG" id="cbot:ATE48_09145"/>
<reference evidence="1 2" key="1">
    <citation type="submission" date="2015-11" db="EMBL/GenBank/DDBJ databases">
        <title>Whole-Genome Sequence of Candidatus Oderbacter manganicum from the National Park Lower Oder Valley, Germany.</title>
        <authorList>
            <person name="Braun B."/>
            <person name="Liere K."/>
            <person name="Szewzyk U."/>
        </authorList>
    </citation>
    <scope>NUCLEOTIDE SEQUENCE [LARGE SCALE GENOMIC DNA]</scope>
    <source>
        <strain evidence="1 2">OTSz_A_272</strain>
    </source>
</reference>